<evidence type="ECO:0000256" key="3">
    <source>
        <dbReference type="ARBA" id="ARBA00022475"/>
    </source>
</evidence>
<dbReference type="AlphaFoldDB" id="A0A0M2V095"/>
<evidence type="ECO:0000256" key="2">
    <source>
        <dbReference type="ARBA" id="ARBA00022448"/>
    </source>
</evidence>
<keyword evidence="7 9" id="KW-0472">Membrane</keyword>
<dbReference type="EMBL" id="LAHO01000021">
    <property type="protein sequence ID" value="KKO44006.1"/>
    <property type="molecule type" value="Genomic_DNA"/>
</dbReference>
<comment type="subcellular location">
    <subcellularLocation>
        <location evidence="1">Cell inner membrane</location>
        <topology evidence="1">Multi-pass membrane protein</topology>
    </subcellularLocation>
</comment>
<organism evidence="10 11">
    <name type="scientific">Arsukibacterium ikkense</name>
    <dbReference type="NCBI Taxonomy" id="336831"/>
    <lineage>
        <taxon>Bacteria</taxon>
        <taxon>Pseudomonadati</taxon>
        <taxon>Pseudomonadota</taxon>
        <taxon>Gammaproteobacteria</taxon>
        <taxon>Chromatiales</taxon>
        <taxon>Chromatiaceae</taxon>
        <taxon>Arsukibacterium</taxon>
    </lineage>
</organism>
<dbReference type="OrthoDB" id="9814020at2"/>
<dbReference type="PANTHER" id="PTHR30574">
    <property type="entry name" value="INNER MEMBRANE PROTEIN YEDE"/>
    <property type="match status" value="1"/>
</dbReference>
<dbReference type="PANTHER" id="PTHR30574:SF1">
    <property type="entry name" value="SULPHUR TRANSPORT DOMAIN-CONTAINING PROTEIN"/>
    <property type="match status" value="1"/>
</dbReference>
<dbReference type="InterPro" id="IPR007272">
    <property type="entry name" value="Sulf_transp_TsuA/YedE"/>
</dbReference>
<dbReference type="STRING" id="336831.WG68_17580"/>
<dbReference type="GO" id="GO:0005886">
    <property type="term" value="C:plasma membrane"/>
    <property type="evidence" value="ECO:0007669"/>
    <property type="project" value="UniProtKB-SubCell"/>
</dbReference>
<evidence type="ECO:0000256" key="1">
    <source>
        <dbReference type="ARBA" id="ARBA00004429"/>
    </source>
</evidence>
<name>A0A0M2V095_9GAMM</name>
<feature type="transmembrane region" description="Helical" evidence="9">
    <location>
        <begin position="80"/>
        <end position="99"/>
    </location>
</feature>
<dbReference type="PATRIC" id="fig|336831.14.peg.652"/>
<comment type="caution">
    <text evidence="10">The sequence shown here is derived from an EMBL/GenBank/DDBJ whole genome shotgun (WGS) entry which is preliminary data.</text>
</comment>
<gene>
    <name evidence="10" type="ORF">WG68_17580</name>
</gene>
<evidence type="ECO:0000256" key="9">
    <source>
        <dbReference type="SAM" id="Phobius"/>
    </source>
</evidence>
<proteinExistence type="inferred from homology"/>
<keyword evidence="11" id="KW-1185">Reference proteome</keyword>
<dbReference type="Pfam" id="PF04143">
    <property type="entry name" value="Sulf_transp"/>
    <property type="match status" value="1"/>
</dbReference>
<reference evidence="10 11" key="1">
    <citation type="submission" date="2015-03" db="EMBL/GenBank/DDBJ databases">
        <title>Draft genome sequences of two protease-producing strains of Arsukibacterium isolated from two cold and alkaline environments.</title>
        <authorList>
            <person name="Lylloff J.E."/>
            <person name="Skov L.B."/>
            <person name="Jepsen M."/>
            <person name="Hallin P.F."/>
            <person name="Sorensen S.J."/>
            <person name="Stougaard P."/>
            <person name="Glaring M.A."/>
        </authorList>
    </citation>
    <scope>NUCLEOTIDE SEQUENCE [LARGE SCALE GENOMIC DNA]</scope>
    <source>
        <strain evidence="10 11">GCM72</strain>
    </source>
</reference>
<evidence type="ECO:0000256" key="7">
    <source>
        <dbReference type="ARBA" id="ARBA00023136"/>
    </source>
</evidence>
<keyword evidence="2" id="KW-0813">Transport</keyword>
<keyword evidence="6 9" id="KW-1133">Transmembrane helix</keyword>
<keyword evidence="5 9" id="KW-0812">Transmembrane</keyword>
<evidence type="ECO:0000256" key="5">
    <source>
        <dbReference type="ARBA" id="ARBA00022692"/>
    </source>
</evidence>
<feature type="transmembrane region" description="Helical" evidence="9">
    <location>
        <begin position="6"/>
        <end position="28"/>
    </location>
</feature>
<keyword evidence="4" id="KW-0997">Cell inner membrane</keyword>
<evidence type="ECO:0000256" key="4">
    <source>
        <dbReference type="ARBA" id="ARBA00022519"/>
    </source>
</evidence>
<dbReference type="RefSeq" id="WP_046559038.1">
    <property type="nucleotide sequence ID" value="NZ_LAHO01000021.1"/>
</dbReference>
<evidence type="ECO:0000313" key="11">
    <source>
        <dbReference type="Proteomes" id="UP000034228"/>
    </source>
</evidence>
<evidence type="ECO:0000256" key="6">
    <source>
        <dbReference type="ARBA" id="ARBA00022989"/>
    </source>
</evidence>
<sequence length="133" mass="13520">MDNFTPIAALVGGTFIGLGALLLMVALGRVAGISGISSLAIFQREGRSWRLAFVVGLLVGPLAVSVLISDFSFSTPELSLRTVIAGLLVGLGTAWGSGCTSGHGICGIGRFSARSITATLVFMAAGVFVASLF</sequence>
<keyword evidence="3" id="KW-1003">Cell membrane</keyword>
<evidence type="ECO:0000313" key="10">
    <source>
        <dbReference type="EMBL" id="KKO44006.1"/>
    </source>
</evidence>
<feature type="transmembrane region" description="Helical" evidence="9">
    <location>
        <begin position="111"/>
        <end position="132"/>
    </location>
</feature>
<comment type="similarity">
    <text evidence="8">Belongs to the TsuA/YedE (TC 9.B.102) family.</text>
</comment>
<dbReference type="Proteomes" id="UP000034228">
    <property type="component" value="Unassembled WGS sequence"/>
</dbReference>
<protein>
    <submittedName>
        <fullName evidence="10">Membrane protein</fullName>
    </submittedName>
</protein>
<evidence type="ECO:0000256" key="8">
    <source>
        <dbReference type="ARBA" id="ARBA00035655"/>
    </source>
</evidence>
<accession>A0A0M2V095</accession>
<feature type="transmembrane region" description="Helical" evidence="9">
    <location>
        <begin position="49"/>
        <end position="68"/>
    </location>
</feature>